<evidence type="ECO:0000256" key="4">
    <source>
        <dbReference type="SAM" id="Phobius"/>
    </source>
</evidence>
<evidence type="ECO:0000259" key="5">
    <source>
        <dbReference type="PROSITE" id="PS50111"/>
    </source>
</evidence>
<dbReference type="InterPro" id="IPR051310">
    <property type="entry name" value="MCP_chemotaxis"/>
</dbReference>
<evidence type="ECO:0000256" key="1">
    <source>
        <dbReference type="ARBA" id="ARBA00022500"/>
    </source>
</evidence>
<dbReference type="InterPro" id="IPR024478">
    <property type="entry name" value="HlyB_4HB_MCP"/>
</dbReference>
<dbReference type="Gene3D" id="1.10.287.950">
    <property type="entry name" value="Methyl-accepting chemotaxis protein"/>
    <property type="match status" value="1"/>
</dbReference>
<dbReference type="EMBL" id="JAGFNZ010000002">
    <property type="protein sequence ID" value="MBW7572198.1"/>
    <property type="molecule type" value="Genomic_DNA"/>
</dbReference>
<accession>A0ABS7DLW3</accession>
<dbReference type="InterPro" id="IPR004089">
    <property type="entry name" value="MCPsignal_dom"/>
</dbReference>
<dbReference type="InterPro" id="IPR003660">
    <property type="entry name" value="HAMP_dom"/>
</dbReference>
<keyword evidence="3" id="KW-0807">Transducer</keyword>
<feature type="transmembrane region" description="Helical" evidence="4">
    <location>
        <begin position="187"/>
        <end position="210"/>
    </location>
</feature>
<feature type="domain" description="Methyl-accepting transducer" evidence="5">
    <location>
        <begin position="313"/>
        <end position="542"/>
    </location>
</feature>
<dbReference type="PANTHER" id="PTHR43531">
    <property type="entry name" value="PROTEIN ICFG"/>
    <property type="match status" value="1"/>
</dbReference>
<dbReference type="InterPro" id="IPR004090">
    <property type="entry name" value="Chemotax_Me-accpt_rcpt"/>
</dbReference>
<proteinExistence type="inferred from homology"/>
<dbReference type="SMART" id="SM00304">
    <property type="entry name" value="HAMP"/>
    <property type="match status" value="1"/>
</dbReference>
<evidence type="ECO:0000313" key="7">
    <source>
        <dbReference type="EMBL" id="MBW7572198.1"/>
    </source>
</evidence>
<dbReference type="Pfam" id="PF12729">
    <property type="entry name" value="4HB_MCP_1"/>
    <property type="match status" value="1"/>
</dbReference>
<evidence type="ECO:0000256" key="2">
    <source>
        <dbReference type="ARBA" id="ARBA00029447"/>
    </source>
</evidence>
<dbReference type="PANTHER" id="PTHR43531:SF11">
    <property type="entry name" value="METHYL-ACCEPTING CHEMOTAXIS PROTEIN 3"/>
    <property type="match status" value="1"/>
</dbReference>
<evidence type="ECO:0000313" key="8">
    <source>
        <dbReference type="Proteomes" id="UP000719942"/>
    </source>
</evidence>
<dbReference type="CDD" id="cd11386">
    <property type="entry name" value="MCP_signal"/>
    <property type="match status" value="1"/>
</dbReference>
<protein>
    <submittedName>
        <fullName evidence="7">MCP four helix bundle domain-containing protein</fullName>
    </submittedName>
</protein>
<dbReference type="Gene3D" id="1.10.8.500">
    <property type="entry name" value="HAMP domain in histidine kinase"/>
    <property type="match status" value="1"/>
</dbReference>
<dbReference type="SUPFAM" id="SSF58104">
    <property type="entry name" value="Methyl-accepting chemotaxis protein (MCP) signaling domain"/>
    <property type="match status" value="1"/>
</dbReference>
<keyword evidence="4" id="KW-0812">Transmembrane</keyword>
<keyword evidence="1" id="KW-0145">Chemotaxis</keyword>
<evidence type="ECO:0000259" key="6">
    <source>
        <dbReference type="PROSITE" id="PS50885"/>
    </source>
</evidence>
<keyword evidence="4" id="KW-1133">Transmembrane helix</keyword>
<evidence type="ECO:0000256" key="3">
    <source>
        <dbReference type="PROSITE-ProRule" id="PRU00284"/>
    </source>
</evidence>
<name>A0ABS7DLW3_9FIRM</name>
<dbReference type="Pfam" id="PF00672">
    <property type="entry name" value="HAMP"/>
    <property type="match status" value="1"/>
</dbReference>
<dbReference type="PRINTS" id="PR00260">
    <property type="entry name" value="CHEMTRNSDUCR"/>
</dbReference>
<dbReference type="SMART" id="SM00283">
    <property type="entry name" value="MA"/>
    <property type="match status" value="1"/>
</dbReference>
<dbReference type="CDD" id="cd06225">
    <property type="entry name" value="HAMP"/>
    <property type="match status" value="1"/>
</dbReference>
<organism evidence="7 8">
    <name type="scientific">Caproiciproducens faecalis</name>
    <dbReference type="NCBI Taxonomy" id="2820301"/>
    <lineage>
        <taxon>Bacteria</taxon>
        <taxon>Bacillati</taxon>
        <taxon>Bacillota</taxon>
        <taxon>Clostridia</taxon>
        <taxon>Eubacteriales</taxon>
        <taxon>Acutalibacteraceae</taxon>
        <taxon>Caproiciproducens</taxon>
    </lineage>
</organism>
<dbReference type="Proteomes" id="UP000719942">
    <property type="component" value="Unassembled WGS sequence"/>
</dbReference>
<feature type="domain" description="HAMP" evidence="6">
    <location>
        <begin position="211"/>
        <end position="263"/>
    </location>
</feature>
<dbReference type="Pfam" id="PF00015">
    <property type="entry name" value="MCPsignal"/>
    <property type="match status" value="1"/>
</dbReference>
<gene>
    <name evidence="7" type="ORF">J5W02_05170</name>
</gene>
<comment type="caution">
    <text evidence="7">The sequence shown here is derived from an EMBL/GenBank/DDBJ whole genome shotgun (WGS) entry which is preliminary data.</text>
</comment>
<keyword evidence="4" id="KW-0472">Membrane</keyword>
<keyword evidence="8" id="KW-1185">Reference proteome</keyword>
<reference evidence="7 8" key="1">
    <citation type="submission" date="2021-03" db="EMBL/GenBank/DDBJ databases">
        <title>Caproiciproducens sp. nov. isolated from feces of cow.</title>
        <authorList>
            <person name="Choi J.-Y."/>
        </authorList>
    </citation>
    <scope>NUCLEOTIDE SEQUENCE [LARGE SCALE GENOMIC DNA]</scope>
    <source>
        <strain evidence="7 8">AGMB10547</strain>
    </source>
</reference>
<dbReference type="PROSITE" id="PS50885">
    <property type="entry name" value="HAMP"/>
    <property type="match status" value="1"/>
</dbReference>
<dbReference type="PROSITE" id="PS50111">
    <property type="entry name" value="CHEMOTAXIS_TRANSDUC_2"/>
    <property type="match status" value="1"/>
</dbReference>
<sequence length="589" mass="63495">MKNLKIANKLILSFLAISLITAIVGAAGIYSMLQMKASSTKLYEKQTVPLPVMSDILLNLDRLRGLSRDYILYYDNPEELKTVTENTEKYKKQYDDAVKQYEPTISTAATKELFTQTKTMFDEEFWPTFEAIVQETKQKNIAGAMTSLKKLVEINIKVTDNYTQCMQNRVNNAKANNDSNNQLANTMMIALIAVIIFGVCVSIIWGFWLARKLSKPVNEMADAAERIAEGKLDVDITYSSKDEIGSLATSLQSASDTFKLYIADISDKLSQMAQGDMTAEITQEYIGDFLPIKQALVKISDGLNDTLSAIDTSAEQVNSGAVQVSDGSQELAQGAAEQASSVEELAASVTEVSGKVGETAENVRVMAGYVKETVTQVEQGNERMREMLASMEEISNTSNEIGKIIKVIDDIAFQTNILALNAAVEAARAGSAGKGFAVVADEVRNLASKSANAAKQTTALIEGSIQSVKNGTAIAGHTAKELNEIAAKVGLVGETIVKIDIASSDQAAAIEQITTGVDQVSAVVQTNSATAEESAAASEELSAQADMLSKLVGAFKLKKRSFAVAQVNQEVSPEAEVLRVNTETVSQKY</sequence>
<comment type="similarity">
    <text evidence="2">Belongs to the methyl-accepting chemotaxis (MCP) protein family.</text>
</comment>